<sequence length="295" mass="32387">MKHHRLERSSSACNISSCLSVNLYRVGYGRLDKWERRRFGVALVRDLIACVCLLVVQPEQMSTRVNIPVARGGNVVVWLALRNQSMRILDFQTSTLMSRMVPAFGRISHERNQPMVLSDQLVADLMTLLFSFLGTFVVDARASGNTALSSPCWDLLATMRRVVNYHSSWARQRQVELFVASGNPGFTAGRGFNPAGGAPGGDLHSITALVHGSALNHDPCALHLSNSVLHSLDLNSALRSALEQLLCFSKLVIQLEPSNSQQVSMACTVFRHTEPPPPNNMSRAICVGSIDVHPS</sequence>
<organism evidence="1 2">
    <name type="scientific">Dorcoceras hygrometricum</name>
    <dbReference type="NCBI Taxonomy" id="472368"/>
    <lineage>
        <taxon>Eukaryota</taxon>
        <taxon>Viridiplantae</taxon>
        <taxon>Streptophyta</taxon>
        <taxon>Embryophyta</taxon>
        <taxon>Tracheophyta</taxon>
        <taxon>Spermatophyta</taxon>
        <taxon>Magnoliopsida</taxon>
        <taxon>eudicotyledons</taxon>
        <taxon>Gunneridae</taxon>
        <taxon>Pentapetalae</taxon>
        <taxon>asterids</taxon>
        <taxon>lamiids</taxon>
        <taxon>Lamiales</taxon>
        <taxon>Gesneriaceae</taxon>
        <taxon>Didymocarpoideae</taxon>
        <taxon>Trichosporeae</taxon>
        <taxon>Loxocarpinae</taxon>
        <taxon>Dorcoceras</taxon>
    </lineage>
</organism>
<keyword evidence="2" id="KW-1185">Reference proteome</keyword>
<gene>
    <name evidence="1" type="ORF">F511_15024</name>
</gene>
<reference evidence="1 2" key="1">
    <citation type="journal article" date="2015" name="Proc. Natl. Acad. Sci. U.S.A.">
        <title>The resurrection genome of Boea hygrometrica: A blueprint for survival of dehydration.</title>
        <authorList>
            <person name="Xiao L."/>
            <person name="Yang G."/>
            <person name="Zhang L."/>
            <person name="Yang X."/>
            <person name="Zhao S."/>
            <person name="Ji Z."/>
            <person name="Zhou Q."/>
            <person name="Hu M."/>
            <person name="Wang Y."/>
            <person name="Chen M."/>
            <person name="Xu Y."/>
            <person name="Jin H."/>
            <person name="Xiao X."/>
            <person name="Hu G."/>
            <person name="Bao F."/>
            <person name="Hu Y."/>
            <person name="Wan P."/>
            <person name="Li L."/>
            <person name="Deng X."/>
            <person name="Kuang T."/>
            <person name="Xiang C."/>
            <person name="Zhu J.K."/>
            <person name="Oliver M.J."/>
            <person name="He Y."/>
        </authorList>
    </citation>
    <scope>NUCLEOTIDE SEQUENCE [LARGE SCALE GENOMIC DNA]</scope>
    <source>
        <strain evidence="2">cv. XS01</strain>
    </source>
</reference>
<accession>A0A2Z7D0X3</accession>
<evidence type="ECO:0000313" key="2">
    <source>
        <dbReference type="Proteomes" id="UP000250235"/>
    </source>
</evidence>
<protein>
    <submittedName>
        <fullName evidence="1">Uncharacterized protein</fullName>
    </submittedName>
</protein>
<dbReference type="AlphaFoldDB" id="A0A2Z7D0X3"/>
<name>A0A2Z7D0X3_9LAMI</name>
<evidence type="ECO:0000313" key="1">
    <source>
        <dbReference type="EMBL" id="KZV52875.1"/>
    </source>
</evidence>
<dbReference type="EMBL" id="KQ990605">
    <property type="protein sequence ID" value="KZV52875.1"/>
    <property type="molecule type" value="Genomic_DNA"/>
</dbReference>
<proteinExistence type="predicted"/>
<dbReference type="Proteomes" id="UP000250235">
    <property type="component" value="Unassembled WGS sequence"/>
</dbReference>